<reference evidence="2" key="1">
    <citation type="journal article" date="2023" name="Mol. Biol. Evol.">
        <title>Third-Generation Sequencing Reveals the Adaptive Role of the Epigenome in Three Deep-Sea Polychaetes.</title>
        <authorList>
            <person name="Perez M."/>
            <person name="Aroh O."/>
            <person name="Sun Y."/>
            <person name="Lan Y."/>
            <person name="Juniper S.K."/>
            <person name="Young C.R."/>
            <person name="Angers B."/>
            <person name="Qian P.Y."/>
        </authorList>
    </citation>
    <scope>NUCLEOTIDE SEQUENCE</scope>
    <source>
        <strain evidence="2">R07B-5</strain>
    </source>
</reference>
<sequence length="56" mass="6224">MAVLINIISQIILKVGACQRINNENQNTTPIVEKSLTALMNHKTNQLSAHNRVLTL</sequence>
<feature type="signal peptide" evidence="1">
    <location>
        <begin position="1"/>
        <end position="18"/>
    </location>
</feature>
<keyword evidence="1" id="KW-0732">Signal</keyword>
<proteinExistence type="predicted"/>
<accession>A0AAD9NDM8</accession>
<comment type="caution">
    <text evidence="2">The sequence shown here is derived from an EMBL/GenBank/DDBJ whole genome shotgun (WGS) entry which is preliminary data.</text>
</comment>
<dbReference type="EMBL" id="JAODUO010001412">
    <property type="protein sequence ID" value="KAK2164426.1"/>
    <property type="molecule type" value="Genomic_DNA"/>
</dbReference>
<feature type="chain" id="PRO_5042147130" evidence="1">
    <location>
        <begin position="19"/>
        <end position="56"/>
    </location>
</feature>
<dbReference type="Proteomes" id="UP001209878">
    <property type="component" value="Unassembled WGS sequence"/>
</dbReference>
<keyword evidence="3" id="KW-1185">Reference proteome</keyword>
<organism evidence="2 3">
    <name type="scientific">Ridgeia piscesae</name>
    <name type="common">Tubeworm</name>
    <dbReference type="NCBI Taxonomy" id="27915"/>
    <lineage>
        <taxon>Eukaryota</taxon>
        <taxon>Metazoa</taxon>
        <taxon>Spiralia</taxon>
        <taxon>Lophotrochozoa</taxon>
        <taxon>Annelida</taxon>
        <taxon>Polychaeta</taxon>
        <taxon>Sedentaria</taxon>
        <taxon>Canalipalpata</taxon>
        <taxon>Sabellida</taxon>
        <taxon>Siboglinidae</taxon>
        <taxon>Ridgeia</taxon>
    </lineage>
</organism>
<name>A0AAD9NDM8_RIDPI</name>
<evidence type="ECO:0000256" key="1">
    <source>
        <dbReference type="SAM" id="SignalP"/>
    </source>
</evidence>
<gene>
    <name evidence="2" type="ORF">NP493_1412g00016</name>
</gene>
<dbReference type="AlphaFoldDB" id="A0AAD9NDM8"/>
<protein>
    <submittedName>
        <fullName evidence="2">Uncharacterized protein</fullName>
    </submittedName>
</protein>
<evidence type="ECO:0000313" key="3">
    <source>
        <dbReference type="Proteomes" id="UP001209878"/>
    </source>
</evidence>
<evidence type="ECO:0000313" key="2">
    <source>
        <dbReference type="EMBL" id="KAK2164426.1"/>
    </source>
</evidence>